<feature type="region of interest" description="Disordered" evidence="13">
    <location>
        <begin position="1313"/>
        <end position="1425"/>
    </location>
</feature>
<dbReference type="InterPro" id="IPR025789">
    <property type="entry name" value="DOT1_dom"/>
</dbReference>
<name>A0A482XF50_LAOST</name>
<dbReference type="GO" id="GO:0006281">
    <property type="term" value="P:DNA repair"/>
    <property type="evidence" value="ECO:0007669"/>
    <property type="project" value="TreeGrafter"/>
</dbReference>
<feature type="compositionally biased region" description="Basic residues" evidence="13">
    <location>
        <begin position="1053"/>
        <end position="1070"/>
    </location>
</feature>
<organism evidence="15 16">
    <name type="scientific">Laodelphax striatellus</name>
    <name type="common">Small brown planthopper</name>
    <name type="synonym">Delphax striatella</name>
    <dbReference type="NCBI Taxonomy" id="195883"/>
    <lineage>
        <taxon>Eukaryota</taxon>
        <taxon>Metazoa</taxon>
        <taxon>Ecdysozoa</taxon>
        <taxon>Arthropoda</taxon>
        <taxon>Hexapoda</taxon>
        <taxon>Insecta</taxon>
        <taxon>Pterygota</taxon>
        <taxon>Neoptera</taxon>
        <taxon>Paraneoptera</taxon>
        <taxon>Hemiptera</taxon>
        <taxon>Auchenorrhyncha</taxon>
        <taxon>Fulgoroidea</taxon>
        <taxon>Delphacidae</taxon>
        <taxon>Criomorphinae</taxon>
        <taxon>Laodelphax</taxon>
    </lineage>
</organism>
<feature type="compositionally biased region" description="Low complexity" evidence="13">
    <location>
        <begin position="867"/>
        <end position="876"/>
    </location>
</feature>
<evidence type="ECO:0000313" key="16">
    <source>
        <dbReference type="Proteomes" id="UP000291343"/>
    </source>
</evidence>
<keyword evidence="5 11" id="KW-0808">Transferase</keyword>
<evidence type="ECO:0000256" key="6">
    <source>
        <dbReference type="ARBA" id="ARBA00022691"/>
    </source>
</evidence>
<feature type="region of interest" description="Disordered" evidence="13">
    <location>
        <begin position="803"/>
        <end position="835"/>
    </location>
</feature>
<comment type="function">
    <text evidence="11">Histone methyltransferase that specifically trimethylates histone H3 to form H3K79me3. This methylation is required for telomere silencing and for the pachytene checkpoint during the meiotic cell cycle by allowing the recruitment of RAD9 to double strand breaks. Nucleosomes are preferred as substrate compared to free histone.</text>
</comment>
<evidence type="ECO:0000256" key="2">
    <source>
        <dbReference type="ARBA" id="ARBA00012190"/>
    </source>
</evidence>
<feature type="region of interest" description="Disordered" evidence="13">
    <location>
        <begin position="1214"/>
        <end position="1299"/>
    </location>
</feature>
<proteinExistence type="inferred from homology"/>
<comment type="caution">
    <text evidence="15">The sequence shown here is derived from an EMBL/GenBank/DDBJ whole genome shotgun (WGS) entry which is preliminary data.</text>
</comment>
<evidence type="ECO:0000256" key="13">
    <source>
        <dbReference type="SAM" id="MobiDB-lite"/>
    </source>
</evidence>
<evidence type="ECO:0000256" key="10">
    <source>
        <dbReference type="ARBA" id="ARBA00047770"/>
    </source>
</evidence>
<feature type="compositionally biased region" description="Pro residues" evidence="13">
    <location>
        <begin position="1477"/>
        <end position="1486"/>
    </location>
</feature>
<keyword evidence="6 11" id="KW-0949">S-adenosyl-L-methionine</keyword>
<feature type="compositionally biased region" description="Pro residues" evidence="13">
    <location>
        <begin position="1540"/>
        <end position="1555"/>
    </location>
</feature>
<dbReference type="EMBL" id="QKKF02012050">
    <property type="protein sequence ID" value="RZF43908.1"/>
    <property type="molecule type" value="Genomic_DNA"/>
</dbReference>
<dbReference type="GO" id="GO:0000077">
    <property type="term" value="P:DNA damage checkpoint signaling"/>
    <property type="evidence" value="ECO:0007669"/>
    <property type="project" value="TreeGrafter"/>
</dbReference>
<dbReference type="FunCoup" id="A0A482XF50">
    <property type="interactions" value="472"/>
</dbReference>
<feature type="region of interest" description="Disordered" evidence="13">
    <location>
        <begin position="1032"/>
        <end position="1120"/>
    </location>
</feature>
<accession>A0A482XF50</accession>
<dbReference type="PANTHER" id="PTHR21451:SF0">
    <property type="entry name" value="HISTONE-LYSINE N-METHYLTRANSFERASE, H3 LYSINE-79 SPECIFIC"/>
    <property type="match status" value="1"/>
</dbReference>
<keyword evidence="12" id="KW-0175">Coiled coil</keyword>
<evidence type="ECO:0000256" key="11">
    <source>
        <dbReference type="RuleBase" id="RU271113"/>
    </source>
</evidence>
<dbReference type="GO" id="GO:0032259">
    <property type="term" value="P:methylation"/>
    <property type="evidence" value="ECO:0007669"/>
    <property type="project" value="UniProtKB-KW"/>
</dbReference>
<feature type="coiled-coil region" evidence="12">
    <location>
        <begin position="563"/>
        <end position="597"/>
    </location>
</feature>
<feature type="compositionally biased region" description="Pro residues" evidence="13">
    <location>
        <begin position="1385"/>
        <end position="1411"/>
    </location>
</feature>
<feature type="compositionally biased region" description="Basic residues" evidence="13">
    <location>
        <begin position="459"/>
        <end position="472"/>
    </location>
</feature>
<evidence type="ECO:0000256" key="9">
    <source>
        <dbReference type="ARBA" id="ARBA00029821"/>
    </source>
</evidence>
<evidence type="ECO:0000256" key="5">
    <source>
        <dbReference type="ARBA" id="ARBA00022679"/>
    </source>
</evidence>
<dbReference type="PANTHER" id="PTHR21451">
    <property type="entry name" value="HISTONE H3 METHYLTRANSFERASE"/>
    <property type="match status" value="1"/>
</dbReference>
<feature type="compositionally biased region" description="Low complexity" evidence="13">
    <location>
        <begin position="950"/>
        <end position="960"/>
    </location>
</feature>
<feature type="domain" description="DOT1" evidence="14">
    <location>
        <begin position="14"/>
        <end position="329"/>
    </location>
</feature>
<dbReference type="InterPro" id="IPR029063">
    <property type="entry name" value="SAM-dependent_MTases_sf"/>
</dbReference>
<keyword evidence="8 11" id="KW-0539">Nucleus</keyword>
<dbReference type="FunFam" id="3.40.50.150:FF:000033">
    <property type="entry name" value="Histone-lysine N-methyltransferase, H3 lysine-79 specific"/>
    <property type="match status" value="1"/>
</dbReference>
<comment type="subcellular location">
    <subcellularLocation>
        <location evidence="1 11">Nucleus</location>
    </subcellularLocation>
</comment>
<feature type="compositionally biased region" description="Basic residues" evidence="13">
    <location>
        <begin position="398"/>
        <end position="411"/>
    </location>
</feature>
<feature type="compositionally biased region" description="Low complexity" evidence="13">
    <location>
        <begin position="1229"/>
        <end position="1257"/>
    </location>
</feature>
<feature type="compositionally biased region" description="Low complexity" evidence="13">
    <location>
        <begin position="421"/>
        <end position="434"/>
    </location>
</feature>
<feature type="compositionally biased region" description="Pro residues" evidence="13">
    <location>
        <begin position="1217"/>
        <end position="1228"/>
    </location>
</feature>
<keyword evidence="7 11" id="KW-0156">Chromatin regulator</keyword>
<evidence type="ECO:0000256" key="8">
    <source>
        <dbReference type="ARBA" id="ARBA00023242"/>
    </source>
</evidence>
<comment type="miscellaneous">
    <text evidence="11">In contrast to other lysine histone methyltransferases, it does not contain a SET domain, suggesting the existence of another mechanism for methylation of lysine residues of histones.</text>
</comment>
<comment type="similarity">
    <text evidence="11">Belongs to the class I-like SAM-binding methyltransferase superfamily. DOT1 family.</text>
</comment>
<feature type="coiled-coil region" evidence="12">
    <location>
        <begin position="623"/>
        <end position="650"/>
    </location>
</feature>
<feature type="compositionally biased region" description="Acidic residues" evidence="13">
    <location>
        <begin position="382"/>
        <end position="391"/>
    </location>
</feature>
<feature type="compositionally biased region" description="Pro residues" evidence="13">
    <location>
        <begin position="1107"/>
        <end position="1117"/>
    </location>
</feature>
<gene>
    <name evidence="15" type="ORF">LSTR_LSTR007244</name>
</gene>
<evidence type="ECO:0000256" key="12">
    <source>
        <dbReference type="SAM" id="Coils"/>
    </source>
</evidence>
<keyword evidence="4 11" id="KW-0489">Methyltransferase</keyword>
<dbReference type="Proteomes" id="UP000291343">
    <property type="component" value="Unassembled WGS sequence"/>
</dbReference>
<evidence type="ECO:0000259" key="14">
    <source>
        <dbReference type="PROSITE" id="PS51569"/>
    </source>
</evidence>
<dbReference type="SMR" id="A0A482XF50"/>
<reference evidence="15 16" key="1">
    <citation type="journal article" date="2017" name="Gigascience">
        <title>Genome sequence of the small brown planthopper, Laodelphax striatellus.</title>
        <authorList>
            <person name="Zhu J."/>
            <person name="Jiang F."/>
            <person name="Wang X."/>
            <person name="Yang P."/>
            <person name="Bao Y."/>
            <person name="Zhao W."/>
            <person name="Wang W."/>
            <person name="Lu H."/>
            <person name="Wang Q."/>
            <person name="Cui N."/>
            <person name="Li J."/>
            <person name="Chen X."/>
            <person name="Luo L."/>
            <person name="Yu J."/>
            <person name="Kang L."/>
            <person name="Cui F."/>
        </authorList>
    </citation>
    <scope>NUCLEOTIDE SEQUENCE [LARGE SCALE GENOMIC DNA]</scope>
    <source>
        <strain evidence="15">Lst14</strain>
    </source>
</reference>
<feature type="compositionally biased region" description="Polar residues" evidence="13">
    <location>
        <begin position="883"/>
        <end position="904"/>
    </location>
</feature>
<dbReference type="PROSITE" id="PS51569">
    <property type="entry name" value="DOT1"/>
    <property type="match status" value="1"/>
</dbReference>
<dbReference type="CDD" id="cd02440">
    <property type="entry name" value="AdoMet_MTases"/>
    <property type="match status" value="1"/>
</dbReference>
<evidence type="ECO:0000256" key="7">
    <source>
        <dbReference type="ARBA" id="ARBA00022853"/>
    </source>
</evidence>
<feature type="compositionally biased region" description="Basic residues" evidence="13">
    <location>
        <begin position="1032"/>
        <end position="1043"/>
    </location>
</feature>
<dbReference type="GO" id="GO:0140956">
    <property type="term" value="F:histone H3K79 trimethyltransferase activity"/>
    <property type="evidence" value="ECO:0007669"/>
    <property type="project" value="UniProtKB-EC"/>
</dbReference>
<feature type="compositionally biased region" description="Gly residues" evidence="13">
    <location>
        <begin position="449"/>
        <end position="458"/>
    </location>
</feature>
<sequence length="1607" mass="173307">MAQELVLHSPVGAEAVVYQWPLTSGRGAEKHDGAAEIVETIRWVIEDFPQLKLPLENNILSDYDTKSYPSMKSLCDRFNRAIDSMVSMSKGTSITRVGKHPSRGLLRHILQQVYNQAVCDPDKLNQYEPFSPEVYGETSYDLICQMIDQIKITKDDVFVDLGSGVGQVVLQMAAATPCKVCFGVEKADVPSKYAEDMNVNFRKWMGWYGKNFGKYELIKGDFLNEEHREKIVTATIVFVNNFAFGPTVDHMLKERFADLKDGARIVSSKSFCPLNFRITDRNLSDIGTIMHVSEMSPLRGSVSWTGKPVSYYLHVIDRTKLERYFQKLKTPRSRSAINAAAMNGINIEAATAAAVGGDADLRCGSRERRRREQAAKPAPIDSSEEENEPDVIVETRKSRLKQTKKLRKKLPARAGKPPPASSGAASPEQQQHQPLAPPPQPRSQSCGSLGMGAAGGGGRRTKARPKRGRAKKQIKITGLDLLHSQTLLSTSPQAIGKKLPPAPGCVDQQLTSLATGLAGGELHAELDIPPEPQATPYALQLLLDIFREQYMAMVDVMKAPHYKRTVNQQINDEKERNQRLKSRAAQLEKQIKVLIDDSVALLRTRMNELGINATTPTDLLTKAKEIVLRHKELQAKVSKLQVQVTSLEDEQQRLVVKRHAESQAALAAAAAASSAAAAVAAPPDATAPNASASAAAALPQQPQQQQQQLTKEQLLKEICATMSRRKKLQSQVTRIESELVALEKRSTAMPPNGISVKGGGGIAVVPGVGVRPAAAPTAEGVVKGAAPGGGLVKGVAGGGVEAGAVKPARKSREHRSRSQDWPDVPDVGKIQENNPEILARKILETGRQIEAGKIRGESRSNHHHQSSSRSKGGSSSHQHRQQLTNNINSTTPTTYANQNNSNDATNIHHNHTSSHHEQLARAATTTSSHHHHGGSSSNGSGHLVNGIGRPAAAAAPQEPPRVANFEDRLKSIITHVLNEDHEHRKHQQQQQQQQQMHHVNGASVVRQVEQPASAAISSGQPAHYLNHNHHNHIQQQQAHHHQQHQQQQPHPMQQHHSHPHPHPHPQHHQHQLYQQHLVQQQQQQGSSVAAPPGVPPPASSAPGSASWPPPPPPPPRPAQLSALHVQQPDYTQVSPAKLALRRHLSQEKLAATQGVVATRTIGDLVSGEIEWTLEISNQSIINAAVDMSTTVTTTSSSTAGVAAAASGVLQRPERIPPPHPPPHPPPATAAPRAAAVRTTTVPVVTQVSSTTNESSSSRYTPVALPRADIKPYQESFFADVKPPPPPPPSTHTFTPATPEPVEGLAATLHARILNGGSSSSSSSSSSSQEERGGSTPLVIVDTIKQEDLSPPLQIDDDSPSPPPRGPQATAPQVEIKTEPGTKRSSPPPVTSLSPPPPTKKPHLDPSPPPGLPSAAAAAASEDGLDKWQDKISSGFDRLVAFASTELDKRRRSTEGGGGVGGASCNTSPDSGIGHGDPPGPPPPSVGGPPKHHSGSPNPKMPRLYRPCDSPPPILEPGPPRTPSPSSSPPPPLLQLEGPYSPVPPASPPQQQPPSLAPSVPLRYQRSPTEHSSAFKKKFFHHKGKFRPKGKAWDWHRTTTTSKGDSWC</sequence>
<dbReference type="InParanoid" id="A0A482XF50"/>
<protein>
    <recommendedName>
        <fullName evidence="3 11">Histone-lysine N-methyltransferase, H3 lysine-79 specific</fullName>
        <ecNumber evidence="2 11">2.1.1.360</ecNumber>
    </recommendedName>
    <alternativeName>
        <fullName evidence="9 11">Histone H3-K79 methyltransferase</fullName>
    </alternativeName>
</protein>
<evidence type="ECO:0000313" key="15">
    <source>
        <dbReference type="EMBL" id="RZF43908.1"/>
    </source>
</evidence>
<evidence type="ECO:0000256" key="3">
    <source>
        <dbReference type="ARBA" id="ARBA00020987"/>
    </source>
</evidence>
<feature type="region of interest" description="Disordered" evidence="13">
    <location>
        <begin position="980"/>
        <end position="999"/>
    </location>
</feature>
<evidence type="ECO:0000256" key="1">
    <source>
        <dbReference type="ARBA" id="ARBA00004123"/>
    </source>
</evidence>
<dbReference type="Pfam" id="PF08123">
    <property type="entry name" value="DOT1"/>
    <property type="match status" value="1"/>
</dbReference>
<feature type="compositionally biased region" description="Low complexity" evidence="13">
    <location>
        <begin position="1317"/>
        <end position="1327"/>
    </location>
</feature>
<keyword evidence="16" id="KW-1185">Reference proteome</keyword>
<dbReference type="OrthoDB" id="443402at2759"/>
<dbReference type="Gene3D" id="1.10.260.60">
    <property type="match status" value="1"/>
</dbReference>
<evidence type="ECO:0000256" key="4">
    <source>
        <dbReference type="ARBA" id="ARBA00022603"/>
    </source>
</evidence>
<feature type="region of interest" description="Disordered" evidence="13">
    <location>
        <begin position="1442"/>
        <end position="1570"/>
    </location>
</feature>
<feature type="compositionally biased region" description="Low complexity" evidence="13">
    <location>
        <begin position="1071"/>
        <end position="1091"/>
    </location>
</feature>
<dbReference type="InterPro" id="IPR030445">
    <property type="entry name" value="H3-K79_meTrfase"/>
</dbReference>
<dbReference type="GO" id="GO:0035097">
    <property type="term" value="C:histone methyltransferase complex"/>
    <property type="evidence" value="ECO:0007669"/>
    <property type="project" value="UniProtKB-ARBA"/>
</dbReference>
<feature type="region of interest" description="Disordered" evidence="13">
    <location>
        <begin position="853"/>
        <end position="960"/>
    </location>
</feature>
<dbReference type="STRING" id="195883.A0A482XF50"/>
<dbReference type="CDD" id="cd20902">
    <property type="entry name" value="CC_DOT1L"/>
    <property type="match status" value="1"/>
</dbReference>
<dbReference type="EC" id="2.1.1.360" evidence="2 11"/>
<dbReference type="FunFam" id="1.10.260.60:FF:000001">
    <property type="entry name" value="Histone-lysine N-methyltransferase, H3 lysine-79 specific"/>
    <property type="match status" value="1"/>
</dbReference>
<comment type="catalytic activity">
    <reaction evidence="10 11">
        <text>L-lysyl(79)-[histone H3] + 3 S-adenosyl-L-methionine = N(6),N(6),N(6)-trimethyl-L-lysyl(79)-[histone H3] + 3 S-adenosyl-L-homocysteine + 3 H(+)</text>
        <dbReference type="Rhea" id="RHEA:60328"/>
        <dbReference type="Rhea" id="RHEA-COMP:15549"/>
        <dbReference type="Rhea" id="RHEA-COMP:15552"/>
        <dbReference type="ChEBI" id="CHEBI:15378"/>
        <dbReference type="ChEBI" id="CHEBI:29969"/>
        <dbReference type="ChEBI" id="CHEBI:57856"/>
        <dbReference type="ChEBI" id="CHEBI:59789"/>
        <dbReference type="ChEBI" id="CHEBI:61961"/>
        <dbReference type="EC" id="2.1.1.360"/>
    </reaction>
</comment>
<feature type="region of interest" description="Disordered" evidence="13">
    <location>
        <begin position="684"/>
        <end position="708"/>
    </location>
</feature>
<feature type="compositionally biased region" description="Pro residues" evidence="13">
    <location>
        <begin position="1508"/>
        <end position="1532"/>
    </location>
</feature>
<dbReference type="SUPFAM" id="SSF53335">
    <property type="entry name" value="S-adenosyl-L-methionine-dependent methyltransferases"/>
    <property type="match status" value="1"/>
</dbReference>
<feature type="region of interest" description="Disordered" evidence="13">
    <location>
        <begin position="366"/>
        <end position="472"/>
    </location>
</feature>
<dbReference type="Gene3D" id="3.40.50.150">
    <property type="entry name" value="Vaccinia Virus protein VP39"/>
    <property type="match status" value="1"/>
</dbReference>